<dbReference type="PANTHER" id="PTHR10003">
    <property type="entry name" value="SUPEROXIDE DISMUTASE CU-ZN -RELATED"/>
    <property type="match status" value="1"/>
</dbReference>
<comment type="caution">
    <text evidence="2">The sequence shown here is derived from an EMBL/GenBank/DDBJ whole genome shotgun (WGS) entry which is preliminary data.</text>
</comment>
<dbReference type="InterPro" id="IPR001424">
    <property type="entry name" value="SOD_Cu_Zn_dom"/>
</dbReference>
<proteinExistence type="predicted"/>
<evidence type="ECO:0000313" key="2">
    <source>
        <dbReference type="EMBL" id="CAF1434252.1"/>
    </source>
</evidence>
<sequence length="133" mass="14382">MRPKVVHGFHVHRDPLKIGEFSCTAAGPHFNPYNTTHGPITANIKNRHVGDLGNVISDQAGKININIKDSIIKLYNGKQSIVNRCIVLHAMRDDGGKGGLPDSTTTGNSGARIACESGQFADSWSELDQLSFD</sequence>
<dbReference type="GO" id="GO:0006801">
    <property type="term" value="P:superoxide metabolic process"/>
    <property type="evidence" value="ECO:0007669"/>
    <property type="project" value="InterPro"/>
</dbReference>
<organism evidence="2 3">
    <name type="scientific">Rotaria sordida</name>
    <dbReference type="NCBI Taxonomy" id="392033"/>
    <lineage>
        <taxon>Eukaryota</taxon>
        <taxon>Metazoa</taxon>
        <taxon>Spiralia</taxon>
        <taxon>Gnathifera</taxon>
        <taxon>Rotifera</taxon>
        <taxon>Eurotatoria</taxon>
        <taxon>Bdelloidea</taxon>
        <taxon>Philodinida</taxon>
        <taxon>Philodinidae</taxon>
        <taxon>Rotaria</taxon>
    </lineage>
</organism>
<dbReference type="AlphaFoldDB" id="A0A815N4Z1"/>
<evidence type="ECO:0000259" key="1">
    <source>
        <dbReference type="Pfam" id="PF00080"/>
    </source>
</evidence>
<dbReference type="Gene3D" id="2.60.40.200">
    <property type="entry name" value="Superoxide dismutase, copper/zinc binding domain"/>
    <property type="match status" value="1"/>
</dbReference>
<dbReference type="InterPro" id="IPR036423">
    <property type="entry name" value="SOD-like_Cu/Zn_dom_sf"/>
</dbReference>
<dbReference type="Pfam" id="PF00080">
    <property type="entry name" value="Sod_Cu"/>
    <property type="match status" value="1"/>
</dbReference>
<dbReference type="SUPFAM" id="SSF49329">
    <property type="entry name" value="Cu,Zn superoxide dismutase-like"/>
    <property type="match status" value="1"/>
</dbReference>
<dbReference type="InterPro" id="IPR024134">
    <property type="entry name" value="SOD_Cu/Zn_/chaperone"/>
</dbReference>
<reference evidence="2" key="1">
    <citation type="submission" date="2021-02" db="EMBL/GenBank/DDBJ databases">
        <authorList>
            <person name="Nowell W R."/>
        </authorList>
    </citation>
    <scope>NUCLEOTIDE SEQUENCE</scope>
</reference>
<evidence type="ECO:0000313" key="3">
    <source>
        <dbReference type="Proteomes" id="UP000663882"/>
    </source>
</evidence>
<dbReference type="OrthoDB" id="2015551at2759"/>
<name>A0A815N4Z1_9BILA</name>
<dbReference type="EMBL" id="CAJNOO010005926">
    <property type="protein sequence ID" value="CAF1434252.1"/>
    <property type="molecule type" value="Genomic_DNA"/>
</dbReference>
<dbReference type="GO" id="GO:0005507">
    <property type="term" value="F:copper ion binding"/>
    <property type="evidence" value="ECO:0007669"/>
    <property type="project" value="InterPro"/>
</dbReference>
<gene>
    <name evidence="2" type="ORF">RFH988_LOCUS36076</name>
</gene>
<dbReference type="PRINTS" id="PR00068">
    <property type="entry name" value="CUZNDISMTASE"/>
</dbReference>
<feature type="domain" description="Superoxide dismutase copper/zinc binding" evidence="1">
    <location>
        <begin position="5"/>
        <end position="115"/>
    </location>
</feature>
<dbReference type="Proteomes" id="UP000663882">
    <property type="component" value="Unassembled WGS sequence"/>
</dbReference>
<accession>A0A815N4Z1</accession>
<protein>
    <recommendedName>
        <fullName evidence="1">Superoxide dismutase copper/zinc binding domain-containing protein</fullName>
    </recommendedName>
</protein>